<dbReference type="Pfam" id="PF03108">
    <property type="entry name" value="DBD_Tnp_Mut"/>
    <property type="match status" value="1"/>
</dbReference>
<feature type="compositionally biased region" description="Polar residues" evidence="1">
    <location>
        <begin position="402"/>
        <end position="411"/>
    </location>
</feature>
<protein>
    <recommendedName>
        <fullName evidence="2">Transposase MuDR plant domain-containing protein</fullName>
    </recommendedName>
</protein>
<evidence type="ECO:0000256" key="1">
    <source>
        <dbReference type="SAM" id="MobiDB-lite"/>
    </source>
</evidence>
<evidence type="ECO:0000259" key="2">
    <source>
        <dbReference type="Pfam" id="PF03108"/>
    </source>
</evidence>
<reference evidence="3 5" key="1">
    <citation type="submission" date="2020-01" db="EMBL/GenBank/DDBJ databases">
        <authorList>
            <person name="Mishra B."/>
        </authorList>
    </citation>
    <scope>NUCLEOTIDE SEQUENCE [LARGE SCALE GENOMIC DNA]</scope>
</reference>
<name>A0A6D2JYL1_9BRAS</name>
<sequence>MGDHCMVISGEWKFLPDGKWDFVIDKQRMSRVVSFENGMSIGDLRKNVLQEFFADGGSDINVELSYWPPNTTELATGITTPPVMVTNGAAISYFCKHYSVKNAMNLFATFVKRGTSQSAAEPGGSFDGFTTPKPPLKRTRLSEDISGEGLFGLGLDNLGDYCSSVASRKLPADIDDDILARHMESVENAINNGSHTAEDLYDLHTTSEKTVQDVMDELKSESSRRGYTSEDLNTDEEDTGQDTWDDFDVRPLGIDEEFWEPLVDDVYGGSDAADYMCSTDDDPNRDGPRVYRCSTNDAFDHTVIQGGDGVGWKTEGCSGSSTSSGSSGPGHAAGGGGFPGEHGQHNMDPDINRRTPNNRTVDGEHDIPSSHAATPSSRPTHTPTSASKHNEPNAWMGVHGQRANTCPQSLGSIDDEEFDIPPLFDDTLYESADIPNLDIDEMGGDVAVGKVYSSKKDCQVALAIHAIKNMFNFRQTTTKSNYFVVSCTDERCDWRVLAVQVKYCGYYEIKKANLEHTCCIETRSTFKKRASSRVIAQNMGILSKVRVQPICSN</sequence>
<dbReference type="EMBL" id="CACVBM020001503">
    <property type="protein sequence ID" value="CAA7052597.1"/>
    <property type="molecule type" value="Genomic_DNA"/>
</dbReference>
<dbReference type="InterPro" id="IPR004332">
    <property type="entry name" value="Transposase_MuDR"/>
</dbReference>
<organism evidence="3 5">
    <name type="scientific">Microthlaspi erraticum</name>
    <dbReference type="NCBI Taxonomy" id="1685480"/>
    <lineage>
        <taxon>Eukaryota</taxon>
        <taxon>Viridiplantae</taxon>
        <taxon>Streptophyta</taxon>
        <taxon>Embryophyta</taxon>
        <taxon>Tracheophyta</taxon>
        <taxon>Spermatophyta</taxon>
        <taxon>Magnoliopsida</taxon>
        <taxon>eudicotyledons</taxon>
        <taxon>Gunneridae</taxon>
        <taxon>Pentapetalae</taxon>
        <taxon>rosids</taxon>
        <taxon>malvids</taxon>
        <taxon>Brassicales</taxon>
        <taxon>Brassicaceae</taxon>
        <taxon>Coluteocarpeae</taxon>
        <taxon>Microthlaspi</taxon>
    </lineage>
</organism>
<feature type="compositionally biased region" description="Basic and acidic residues" evidence="1">
    <location>
        <begin position="216"/>
        <end position="228"/>
    </location>
</feature>
<feature type="region of interest" description="Disordered" evidence="1">
    <location>
        <begin position="313"/>
        <end position="412"/>
    </location>
</feature>
<gene>
    <name evidence="3" type="ORF">MERR_LOCUS31657</name>
    <name evidence="4" type="ORF">MERR_LOCUS39832</name>
</gene>
<evidence type="ECO:0000313" key="4">
    <source>
        <dbReference type="EMBL" id="CAA7052597.1"/>
    </source>
</evidence>
<feature type="compositionally biased region" description="Acidic residues" evidence="1">
    <location>
        <begin position="232"/>
        <end position="246"/>
    </location>
</feature>
<proteinExistence type="predicted"/>
<feature type="compositionally biased region" description="Low complexity" evidence="1">
    <location>
        <begin position="372"/>
        <end position="387"/>
    </location>
</feature>
<dbReference type="AlphaFoldDB" id="A0A6D2JYL1"/>
<feature type="compositionally biased region" description="Low complexity" evidence="1">
    <location>
        <begin position="314"/>
        <end position="326"/>
    </location>
</feature>
<feature type="domain" description="Transposase MuDR plant" evidence="2">
    <location>
        <begin position="447"/>
        <end position="500"/>
    </location>
</feature>
<keyword evidence="5" id="KW-1185">Reference proteome</keyword>
<dbReference type="Proteomes" id="UP000467841">
    <property type="component" value="Unassembled WGS sequence"/>
</dbReference>
<feature type="compositionally biased region" description="Basic and acidic residues" evidence="1">
    <location>
        <begin position="342"/>
        <end position="353"/>
    </location>
</feature>
<accession>A0A6D2JYL1</accession>
<evidence type="ECO:0000313" key="3">
    <source>
        <dbReference type="EMBL" id="CAA7044422.1"/>
    </source>
</evidence>
<feature type="compositionally biased region" description="Gly residues" evidence="1">
    <location>
        <begin position="327"/>
        <end position="340"/>
    </location>
</feature>
<dbReference type="EMBL" id="CACVBM020001298">
    <property type="protein sequence ID" value="CAA7044422.1"/>
    <property type="molecule type" value="Genomic_DNA"/>
</dbReference>
<evidence type="ECO:0000313" key="5">
    <source>
        <dbReference type="Proteomes" id="UP000467841"/>
    </source>
</evidence>
<feature type="region of interest" description="Disordered" evidence="1">
    <location>
        <begin position="216"/>
        <end position="247"/>
    </location>
</feature>
<dbReference type="OrthoDB" id="1938144at2759"/>